<comment type="similarity">
    <text evidence="2">Belongs to the EamA transporter family.</text>
</comment>
<evidence type="ECO:0000256" key="2">
    <source>
        <dbReference type="ARBA" id="ARBA00007362"/>
    </source>
</evidence>
<dbReference type="GO" id="GO:0016020">
    <property type="term" value="C:membrane"/>
    <property type="evidence" value="ECO:0007669"/>
    <property type="project" value="UniProtKB-SubCell"/>
</dbReference>
<feature type="transmembrane region" description="Helical" evidence="6">
    <location>
        <begin position="45"/>
        <end position="66"/>
    </location>
</feature>
<proteinExistence type="inferred from homology"/>
<feature type="transmembrane region" description="Helical" evidence="6">
    <location>
        <begin position="197"/>
        <end position="217"/>
    </location>
</feature>
<dbReference type="AlphaFoldDB" id="A0A437M538"/>
<sequence length="310" mass="32940">MSSIAPPAPVGVVPTRVILPFIIVTLIWGSTWTAIRYQIEAGVDPFWSIGLRFGTAAIAMFAYGAFLRQPLRLPPAGYTYAVVFGSFQFFLNFVFVYQAQRYITSGVVAMFFALLIVPNAVLGRIFLKMPIGREFLIGSAIAVAGMALLFAHEIEVVAREGSGRTALGIGFVMISLLFASAANVSQAAERVRALPPVAVLAWGMTAGGSFAILTALARGGLPDTPLTPLYIGSTLYLGLLGSALTFPLYFFMIRQIGPARAAYSGVAVPVIAMILSTLLEGYRWSIPAAFGSLLALGGLVIALRARKPAA</sequence>
<feature type="domain" description="EamA" evidence="7">
    <location>
        <begin position="18"/>
        <end position="150"/>
    </location>
</feature>
<feature type="transmembrane region" description="Helical" evidence="6">
    <location>
        <begin position="17"/>
        <end position="39"/>
    </location>
</feature>
<feature type="transmembrane region" description="Helical" evidence="6">
    <location>
        <begin position="261"/>
        <end position="278"/>
    </location>
</feature>
<evidence type="ECO:0000256" key="1">
    <source>
        <dbReference type="ARBA" id="ARBA00004141"/>
    </source>
</evidence>
<dbReference type="EMBL" id="SACN01000001">
    <property type="protein sequence ID" value="RVT92584.1"/>
    <property type="molecule type" value="Genomic_DNA"/>
</dbReference>
<keyword evidence="5 6" id="KW-0472">Membrane</keyword>
<feature type="transmembrane region" description="Helical" evidence="6">
    <location>
        <begin position="78"/>
        <end position="97"/>
    </location>
</feature>
<reference evidence="8 9" key="1">
    <citation type="submission" date="2019-01" db="EMBL/GenBank/DDBJ databases">
        <authorList>
            <person name="Chen W.-M."/>
        </authorList>
    </citation>
    <scope>NUCLEOTIDE SEQUENCE [LARGE SCALE GENOMIC DNA]</scope>
    <source>
        <strain evidence="8 9">CCP-7</strain>
    </source>
</reference>
<dbReference type="SUPFAM" id="SSF103481">
    <property type="entry name" value="Multidrug resistance efflux transporter EmrE"/>
    <property type="match status" value="2"/>
</dbReference>
<evidence type="ECO:0000256" key="4">
    <source>
        <dbReference type="ARBA" id="ARBA00022989"/>
    </source>
</evidence>
<evidence type="ECO:0000256" key="5">
    <source>
        <dbReference type="ARBA" id="ARBA00023136"/>
    </source>
</evidence>
<dbReference type="Pfam" id="PF00892">
    <property type="entry name" value="EamA"/>
    <property type="match status" value="2"/>
</dbReference>
<feature type="transmembrane region" description="Helical" evidence="6">
    <location>
        <begin position="103"/>
        <end position="123"/>
    </location>
</feature>
<accession>A0A437M538</accession>
<protein>
    <submittedName>
        <fullName evidence="8">EamA family transporter</fullName>
    </submittedName>
</protein>
<evidence type="ECO:0000313" key="9">
    <source>
        <dbReference type="Proteomes" id="UP000282971"/>
    </source>
</evidence>
<keyword evidence="4 6" id="KW-1133">Transmembrane helix</keyword>
<feature type="transmembrane region" description="Helical" evidence="6">
    <location>
        <begin position="166"/>
        <end position="185"/>
    </location>
</feature>
<dbReference type="InterPro" id="IPR050638">
    <property type="entry name" value="AA-Vitamin_Transporters"/>
</dbReference>
<dbReference type="Proteomes" id="UP000282971">
    <property type="component" value="Unassembled WGS sequence"/>
</dbReference>
<keyword evidence="9" id="KW-1185">Reference proteome</keyword>
<organism evidence="8 9">
    <name type="scientific">Sphingomonas crocodyli</name>
    <dbReference type="NCBI Taxonomy" id="1979270"/>
    <lineage>
        <taxon>Bacteria</taxon>
        <taxon>Pseudomonadati</taxon>
        <taxon>Pseudomonadota</taxon>
        <taxon>Alphaproteobacteria</taxon>
        <taxon>Sphingomonadales</taxon>
        <taxon>Sphingomonadaceae</taxon>
        <taxon>Sphingomonas</taxon>
    </lineage>
</organism>
<feature type="transmembrane region" description="Helical" evidence="6">
    <location>
        <begin position="284"/>
        <end position="303"/>
    </location>
</feature>
<evidence type="ECO:0000313" key="8">
    <source>
        <dbReference type="EMBL" id="RVT92584.1"/>
    </source>
</evidence>
<name>A0A437M538_9SPHN</name>
<dbReference type="InterPro" id="IPR037185">
    <property type="entry name" value="EmrE-like"/>
</dbReference>
<dbReference type="PANTHER" id="PTHR32322">
    <property type="entry name" value="INNER MEMBRANE TRANSPORTER"/>
    <property type="match status" value="1"/>
</dbReference>
<dbReference type="OrthoDB" id="2352272at2"/>
<feature type="transmembrane region" description="Helical" evidence="6">
    <location>
        <begin position="135"/>
        <end position="154"/>
    </location>
</feature>
<evidence type="ECO:0000259" key="7">
    <source>
        <dbReference type="Pfam" id="PF00892"/>
    </source>
</evidence>
<dbReference type="PANTHER" id="PTHR32322:SF2">
    <property type="entry name" value="EAMA DOMAIN-CONTAINING PROTEIN"/>
    <property type="match status" value="1"/>
</dbReference>
<evidence type="ECO:0000256" key="3">
    <source>
        <dbReference type="ARBA" id="ARBA00022692"/>
    </source>
</evidence>
<feature type="transmembrane region" description="Helical" evidence="6">
    <location>
        <begin position="229"/>
        <end position="249"/>
    </location>
</feature>
<dbReference type="InterPro" id="IPR000620">
    <property type="entry name" value="EamA_dom"/>
</dbReference>
<comment type="caution">
    <text evidence="8">The sequence shown here is derived from an EMBL/GenBank/DDBJ whole genome shotgun (WGS) entry which is preliminary data.</text>
</comment>
<dbReference type="RefSeq" id="WP_127740332.1">
    <property type="nucleotide sequence ID" value="NZ_SACN01000001.1"/>
</dbReference>
<gene>
    <name evidence="8" type="ORF">EOD43_01270</name>
</gene>
<evidence type="ECO:0000256" key="6">
    <source>
        <dbReference type="SAM" id="Phobius"/>
    </source>
</evidence>
<keyword evidence="3 6" id="KW-0812">Transmembrane</keyword>
<feature type="domain" description="EamA" evidence="7">
    <location>
        <begin position="168"/>
        <end position="303"/>
    </location>
</feature>
<comment type="subcellular location">
    <subcellularLocation>
        <location evidence="1">Membrane</location>
        <topology evidence="1">Multi-pass membrane protein</topology>
    </subcellularLocation>
</comment>